<feature type="compositionally biased region" description="Polar residues" evidence="1">
    <location>
        <begin position="204"/>
        <end position="215"/>
    </location>
</feature>
<gene>
    <name evidence="2" type="ORF">AAHA92_06800</name>
</gene>
<evidence type="ECO:0000313" key="3">
    <source>
        <dbReference type="Proteomes" id="UP001567538"/>
    </source>
</evidence>
<dbReference type="Proteomes" id="UP001567538">
    <property type="component" value="Unassembled WGS sequence"/>
</dbReference>
<organism evidence="2 3">
    <name type="scientific">Salvia divinorum</name>
    <name type="common">Maria pastora</name>
    <name type="synonym">Diviner's sage</name>
    <dbReference type="NCBI Taxonomy" id="28513"/>
    <lineage>
        <taxon>Eukaryota</taxon>
        <taxon>Viridiplantae</taxon>
        <taxon>Streptophyta</taxon>
        <taxon>Embryophyta</taxon>
        <taxon>Tracheophyta</taxon>
        <taxon>Spermatophyta</taxon>
        <taxon>Magnoliopsida</taxon>
        <taxon>eudicotyledons</taxon>
        <taxon>Gunneridae</taxon>
        <taxon>Pentapetalae</taxon>
        <taxon>asterids</taxon>
        <taxon>lamiids</taxon>
        <taxon>Lamiales</taxon>
        <taxon>Lamiaceae</taxon>
        <taxon>Nepetoideae</taxon>
        <taxon>Mentheae</taxon>
        <taxon>Salviinae</taxon>
        <taxon>Salvia</taxon>
        <taxon>Salvia subgen. Calosphace</taxon>
    </lineage>
</organism>
<evidence type="ECO:0000313" key="2">
    <source>
        <dbReference type="EMBL" id="KAL1564460.1"/>
    </source>
</evidence>
<keyword evidence="2" id="KW-0378">Hydrolase</keyword>
<evidence type="ECO:0000256" key="1">
    <source>
        <dbReference type="SAM" id="MobiDB-lite"/>
    </source>
</evidence>
<protein>
    <submittedName>
        <fullName evidence="2">Protein-serine/threonine phosphatase</fullName>
        <ecNumber evidence="2">3.1.3.16</ecNumber>
    </submittedName>
</protein>
<sequence length="232" mass="25437">MPSNNNSRFRGAIWQEFWRSIYRQETGIQGQIDDLIGQRRLLVSRSRLLHFVISETNSDLHALVRSGTLAAGQEDIHLANRRKNLSVARAYSRAISIPSIFRPSFQVCGYHSGCLLSGPSEISGISSQKSPMAGCVSRLSLTECSNGNLSPRHVKTWCCCRKGNINPLTGFGFEGSYLSSPAFSSSDTAPEVSFENSMKEEQRSTSADSSDLNSPITRALKLNSGSCYLPPP</sequence>
<accession>A0ABD1I6V6</accession>
<proteinExistence type="predicted"/>
<feature type="region of interest" description="Disordered" evidence="1">
    <location>
        <begin position="187"/>
        <end position="215"/>
    </location>
</feature>
<reference evidence="2 3" key="1">
    <citation type="submission" date="2024-06" db="EMBL/GenBank/DDBJ databases">
        <title>A chromosome level genome sequence of Diviner's sage (Salvia divinorum).</title>
        <authorList>
            <person name="Ford S.A."/>
            <person name="Ro D.-K."/>
            <person name="Ness R.W."/>
            <person name="Phillips M.A."/>
        </authorList>
    </citation>
    <scope>NUCLEOTIDE SEQUENCE [LARGE SCALE GENOMIC DNA]</scope>
    <source>
        <strain evidence="2">SAF-2024a</strain>
        <tissue evidence="2">Leaf</tissue>
    </source>
</reference>
<dbReference type="EC" id="3.1.3.16" evidence="2"/>
<dbReference type="AlphaFoldDB" id="A0ABD1I6V6"/>
<dbReference type="EMBL" id="JBEAFC010000003">
    <property type="protein sequence ID" value="KAL1564460.1"/>
    <property type="molecule type" value="Genomic_DNA"/>
</dbReference>
<comment type="caution">
    <text evidence="2">The sequence shown here is derived from an EMBL/GenBank/DDBJ whole genome shotgun (WGS) entry which is preliminary data.</text>
</comment>
<keyword evidence="3" id="KW-1185">Reference proteome</keyword>
<name>A0ABD1I6V6_SALDI</name>
<dbReference type="GO" id="GO:0004722">
    <property type="term" value="F:protein serine/threonine phosphatase activity"/>
    <property type="evidence" value="ECO:0007669"/>
    <property type="project" value="UniProtKB-EC"/>
</dbReference>